<dbReference type="GO" id="GO:0032259">
    <property type="term" value="P:methylation"/>
    <property type="evidence" value="ECO:0007669"/>
    <property type="project" value="UniProtKB-KW"/>
</dbReference>
<organism evidence="1">
    <name type="scientific">Cladocopium goreaui</name>
    <dbReference type="NCBI Taxonomy" id="2562237"/>
    <lineage>
        <taxon>Eukaryota</taxon>
        <taxon>Sar</taxon>
        <taxon>Alveolata</taxon>
        <taxon>Dinophyceae</taxon>
        <taxon>Suessiales</taxon>
        <taxon>Symbiodiniaceae</taxon>
        <taxon>Cladocopium</taxon>
    </lineage>
</organism>
<keyword evidence="3" id="KW-0489">Methyltransferase</keyword>
<gene>
    <name evidence="1" type="ORF">C1SCF055_LOCUS27111</name>
</gene>
<dbReference type="EMBL" id="CAMXCT020002879">
    <property type="protein sequence ID" value="CAL1154409.1"/>
    <property type="molecule type" value="Genomic_DNA"/>
</dbReference>
<dbReference type="EMBL" id="CAMXCT010002879">
    <property type="protein sequence ID" value="CAI4001034.1"/>
    <property type="molecule type" value="Genomic_DNA"/>
</dbReference>
<protein>
    <submittedName>
        <fullName evidence="3">Protein N-lysine methyltransferase METTL21A</fullName>
    </submittedName>
</protein>
<dbReference type="EMBL" id="CAMXCT030002879">
    <property type="protein sequence ID" value="CAL4788346.1"/>
    <property type="molecule type" value="Genomic_DNA"/>
</dbReference>
<evidence type="ECO:0000313" key="1">
    <source>
        <dbReference type="EMBL" id="CAI4001034.1"/>
    </source>
</evidence>
<name>A0A9P1D096_9DINO</name>
<dbReference type="Pfam" id="PF10294">
    <property type="entry name" value="Methyltransf_16"/>
    <property type="match status" value="1"/>
</dbReference>
<dbReference type="Gene3D" id="3.40.50.150">
    <property type="entry name" value="Vaccinia Virus protein VP39"/>
    <property type="match status" value="1"/>
</dbReference>
<dbReference type="CDD" id="cd02440">
    <property type="entry name" value="AdoMet_MTases"/>
    <property type="match status" value="1"/>
</dbReference>
<reference evidence="1" key="1">
    <citation type="submission" date="2022-10" db="EMBL/GenBank/DDBJ databases">
        <authorList>
            <person name="Chen Y."/>
            <person name="Dougan E. K."/>
            <person name="Chan C."/>
            <person name="Rhodes N."/>
            <person name="Thang M."/>
        </authorList>
    </citation>
    <scope>NUCLEOTIDE SEQUENCE</scope>
</reference>
<evidence type="ECO:0000313" key="3">
    <source>
        <dbReference type="EMBL" id="CAL4788346.1"/>
    </source>
</evidence>
<comment type="caution">
    <text evidence="1">The sequence shown here is derived from an EMBL/GenBank/DDBJ whole genome shotgun (WGS) entry which is preliminary data.</text>
</comment>
<dbReference type="InterPro" id="IPR029063">
    <property type="entry name" value="SAM-dependent_MTases_sf"/>
</dbReference>
<keyword evidence="4" id="KW-1185">Reference proteome</keyword>
<accession>A0A9P1D096</accession>
<evidence type="ECO:0000313" key="4">
    <source>
        <dbReference type="Proteomes" id="UP001152797"/>
    </source>
</evidence>
<evidence type="ECO:0000313" key="2">
    <source>
        <dbReference type="EMBL" id="CAL1154409.1"/>
    </source>
</evidence>
<dbReference type="PANTHER" id="PTHR14614">
    <property type="entry name" value="HEPATOCELLULAR CARCINOMA-ASSOCIATED ANTIGEN"/>
    <property type="match status" value="1"/>
</dbReference>
<proteinExistence type="predicted"/>
<dbReference type="AlphaFoldDB" id="A0A9P1D096"/>
<reference evidence="2" key="2">
    <citation type="submission" date="2024-04" db="EMBL/GenBank/DDBJ databases">
        <authorList>
            <person name="Chen Y."/>
            <person name="Shah S."/>
            <person name="Dougan E. K."/>
            <person name="Thang M."/>
            <person name="Chan C."/>
        </authorList>
    </citation>
    <scope>NUCLEOTIDE SEQUENCE [LARGE SCALE GENOMIC DNA]</scope>
</reference>
<keyword evidence="3" id="KW-0808">Transferase</keyword>
<dbReference type="Proteomes" id="UP001152797">
    <property type="component" value="Unassembled WGS sequence"/>
</dbReference>
<dbReference type="SUPFAM" id="SSF53335">
    <property type="entry name" value="S-adenosyl-L-methionine-dependent methyltransferases"/>
    <property type="match status" value="1"/>
</dbReference>
<dbReference type="OrthoDB" id="439478at2759"/>
<dbReference type="InterPro" id="IPR019410">
    <property type="entry name" value="Methyltransf_16"/>
</dbReference>
<dbReference type="GO" id="GO:0008168">
    <property type="term" value="F:methyltransferase activity"/>
    <property type="evidence" value="ECO:0007669"/>
    <property type="project" value="UniProtKB-KW"/>
</dbReference>
<sequence length="289" mass="32210">MAHDVQELAEEDLELESVTVCGRRFGIHRRRSNGIPAADATGLVLWECALLLAEYLGYGLWRDTSDARSTTSLTWWQLHPPAPVVPARFWRSQPAVLELGGGCGLVTLALKSLGARVVYTDGDAAALRLAQRNLRAETSETQHRCHFRRLRFGDQAAAKTLLTELGPFGHVVGSDLVYGAEKSRRCALLDTLQALAEAQEMLEVKGSRTAAPFLVTLAIKNRCCNEVELLVKEALEREIWTLRCAESRSLPESFQQEAEAFYGPPGRPSYCVVHLRFQRLEPPSKKRRT</sequence>